<accession>A0A9D4S4H1</accession>
<name>A0A9D4S4H1_DREPO</name>
<reference evidence="1" key="1">
    <citation type="journal article" date="2019" name="bioRxiv">
        <title>The Genome of the Zebra Mussel, Dreissena polymorpha: A Resource for Invasive Species Research.</title>
        <authorList>
            <person name="McCartney M.A."/>
            <person name="Auch B."/>
            <person name="Kono T."/>
            <person name="Mallez S."/>
            <person name="Zhang Y."/>
            <person name="Obille A."/>
            <person name="Becker A."/>
            <person name="Abrahante J.E."/>
            <person name="Garbe J."/>
            <person name="Badalamenti J.P."/>
            <person name="Herman A."/>
            <person name="Mangelson H."/>
            <person name="Liachko I."/>
            <person name="Sullivan S."/>
            <person name="Sone E.D."/>
            <person name="Koren S."/>
            <person name="Silverstein K.A.T."/>
            <person name="Beckman K.B."/>
            <person name="Gohl D.M."/>
        </authorList>
    </citation>
    <scope>NUCLEOTIDE SEQUENCE</scope>
    <source>
        <strain evidence="1">Duluth1</strain>
        <tissue evidence="1">Whole animal</tissue>
    </source>
</reference>
<comment type="caution">
    <text evidence="1">The sequence shown here is derived from an EMBL/GenBank/DDBJ whole genome shotgun (WGS) entry which is preliminary data.</text>
</comment>
<reference evidence="1" key="2">
    <citation type="submission" date="2020-11" db="EMBL/GenBank/DDBJ databases">
        <authorList>
            <person name="McCartney M.A."/>
            <person name="Auch B."/>
            <person name="Kono T."/>
            <person name="Mallez S."/>
            <person name="Becker A."/>
            <person name="Gohl D.M."/>
            <person name="Silverstein K.A.T."/>
            <person name="Koren S."/>
            <person name="Bechman K.B."/>
            <person name="Herman A."/>
            <person name="Abrahante J.E."/>
            <person name="Garbe J."/>
        </authorList>
    </citation>
    <scope>NUCLEOTIDE SEQUENCE</scope>
    <source>
        <strain evidence="1">Duluth1</strain>
        <tissue evidence="1">Whole animal</tissue>
    </source>
</reference>
<sequence>MEHKTYAQNMTVSNTCWPTRAPPGWTLKECTSLPMDERLSAAHIRPDWRRFFLSQ</sequence>
<evidence type="ECO:0000313" key="1">
    <source>
        <dbReference type="EMBL" id="KAH3892199.1"/>
    </source>
</evidence>
<dbReference type="AlphaFoldDB" id="A0A9D4S4H1"/>
<keyword evidence="2" id="KW-1185">Reference proteome</keyword>
<evidence type="ECO:0000313" key="2">
    <source>
        <dbReference type="Proteomes" id="UP000828390"/>
    </source>
</evidence>
<dbReference type="Proteomes" id="UP000828390">
    <property type="component" value="Unassembled WGS sequence"/>
</dbReference>
<proteinExistence type="predicted"/>
<dbReference type="EMBL" id="JAIWYP010000001">
    <property type="protein sequence ID" value="KAH3892199.1"/>
    <property type="molecule type" value="Genomic_DNA"/>
</dbReference>
<organism evidence="1 2">
    <name type="scientific">Dreissena polymorpha</name>
    <name type="common">Zebra mussel</name>
    <name type="synonym">Mytilus polymorpha</name>
    <dbReference type="NCBI Taxonomy" id="45954"/>
    <lineage>
        <taxon>Eukaryota</taxon>
        <taxon>Metazoa</taxon>
        <taxon>Spiralia</taxon>
        <taxon>Lophotrochozoa</taxon>
        <taxon>Mollusca</taxon>
        <taxon>Bivalvia</taxon>
        <taxon>Autobranchia</taxon>
        <taxon>Heteroconchia</taxon>
        <taxon>Euheterodonta</taxon>
        <taxon>Imparidentia</taxon>
        <taxon>Neoheterodontei</taxon>
        <taxon>Myida</taxon>
        <taxon>Dreissenoidea</taxon>
        <taxon>Dreissenidae</taxon>
        <taxon>Dreissena</taxon>
    </lineage>
</organism>
<gene>
    <name evidence="1" type="ORF">DPMN_016313</name>
</gene>
<protein>
    <submittedName>
        <fullName evidence="1">Uncharacterized protein</fullName>
    </submittedName>
</protein>